<keyword evidence="4 6" id="KW-1133">Transmembrane helix</keyword>
<keyword evidence="5 6" id="KW-0472">Membrane</keyword>
<dbReference type="GO" id="GO:0016020">
    <property type="term" value="C:membrane"/>
    <property type="evidence" value="ECO:0007669"/>
    <property type="project" value="UniProtKB-SubCell"/>
</dbReference>
<keyword evidence="3 6" id="KW-0812">Transmembrane</keyword>
<evidence type="ECO:0000256" key="2">
    <source>
        <dbReference type="ARBA" id="ARBA00006325"/>
    </source>
</evidence>
<keyword evidence="9" id="KW-1185">Reference proteome</keyword>
<dbReference type="PANTHER" id="PTHR22779">
    <property type="entry name" value="SD17342P"/>
    <property type="match status" value="1"/>
</dbReference>
<dbReference type="AlphaFoldDB" id="A0A815VN63"/>
<dbReference type="PANTHER" id="PTHR22779:SF6">
    <property type="entry name" value="SD17342P"/>
    <property type="match status" value="1"/>
</dbReference>
<evidence type="ECO:0000313" key="7">
    <source>
        <dbReference type="EMBL" id="CAF0903632.1"/>
    </source>
</evidence>
<protein>
    <recommendedName>
        <fullName evidence="10">Transmembrane protein 170A</fullName>
    </recommendedName>
</protein>
<proteinExistence type="inferred from homology"/>
<reference evidence="8" key="1">
    <citation type="submission" date="2021-02" db="EMBL/GenBank/DDBJ databases">
        <authorList>
            <person name="Nowell W R."/>
        </authorList>
    </citation>
    <scope>NUCLEOTIDE SEQUENCE</scope>
</reference>
<evidence type="ECO:0008006" key="10">
    <source>
        <dbReference type="Google" id="ProtNLM"/>
    </source>
</evidence>
<dbReference type="EMBL" id="CAJNOL010002875">
    <property type="protein sequence ID" value="CAF1534432.1"/>
    <property type="molecule type" value="Genomic_DNA"/>
</dbReference>
<dbReference type="Proteomes" id="UP000663854">
    <property type="component" value="Unassembled WGS sequence"/>
</dbReference>
<feature type="transmembrane region" description="Helical" evidence="6">
    <location>
        <begin position="35"/>
        <end position="55"/>
    </location>
</feature>
<dbReference type="InterPro" id="IPR019334">
    <property type="entry name" value="TMEM170A/B/YPR153W-like"/>
</dbReference>
<comment type="caution">
    <text evidence="8">The sequence shown here is derived from an EMBL/GenBank/DDBJ whole genome shotgun (WGS) entry which is preliminary data.</text>
</comment>
<name>A0A815VN63_9BILA</name>
<dbReference type="EMBL" id="CAJNOH010000143">
    <property type="protein sequence ID" value="CAF0903632.1"/>
    <property type="molecule type" value="Genomic_DNA"/>
</dbReference>
<gene>
    <name evidence="8" type="ORF">JXQ802_LOCUS42481</name>
    <name evidence="7" type="ORF">PYM288_LOCUS9653</name>
</gene>
<evidence type="ECO:0000256" key="5">
    <source>
        <dbReference type="ARBA" id="ARBA00023136"/>
    </source>
</evidence>
<dbReference type="Proteomes" id="UP000663870">
    <property type="component" value="Unassembled WGS sequence"/>
</dbReference>
<sequence>MSELLKEVSFRNFIDSLKLTPKHRLVEFGDIWAEIFLWCFMTSIVIHIIASIFAIRSLQNHKIGRCYSIVIILSGIITPIIPSAFTSALISAIFYAASVELKPFFCFLLGIGQTGVILFFSFIKILSTL</sequence>
<evidence type="ECO:0000256" key="3">
    <source>
        <dbReference type="ARBA" id="ARBA00022692"/>
    </source>
</evidence>
<evidence type="ECO:0000313" key="9">
    <source>
        <dbReference type="Proteomes" id="UP000663870"/>
    </source>
</evidence>
<feature type="transmembrane region" description="Helical" evidence="6">
    <location>
        <begin position="101"/>
        <end position="123"/>
    </location>
</feature>
<dbReference type="Pfam" id="PF10190">
    <property type="entry name" value="Tmemb_170"/>
    <property type="match status" value="1"/>
</dbReference>
<comment type="similarity">
    <text evidence="2">Belongs to the TMEM170 family.</text>
</comment>
<comment type="subcellular location">
    <subcellularLocation>
        <location evidence="1">Membrane</location>
        <topology evidence="1">Multi-pass membrane protein</topology>
    </subcellularLocation>
</comment>
<evidence type="ECO:0000256" key="6">
    <source>
        <dbReference type="SAM" id="Phobius"/>
    </source>
</evidence>
<evidence type="ECO:0000313" key="8">
    <source>
        <dbReference type="EMBL" id="CAF1534432.1"/>
    </source>
</evidence>
<feature type="transmembrane region" description="Helical" evidence="6">
    <location>
        <begin position="67"/>
        <end position="95"/>
    </location>
</feature>
<accession>A0A815VN63</accession>
<evidence type="ECO:0000256" key="4">
    <source>
        <dbReference type="ARBA" id="ARBA00022989"/>
    </source>
</evidence>
<organism evidence="8 9">
    <name type="scientific">Rotaria sordida</name>
    <dbReference type="NCBI Taxonomy" id="392033"/>
    <lineage>
        <taxon>Eukaryota</taxon>
        <taxon>Metazoa</taxon>
        <taxon>Spiralia</taxon>
        <taxon>Gnathifera</taxon>
        <taxon>Rotifera</taxon>
        <taxon>Eurotatoria</taxon>
        <taxon>Bdelloidea</taxon>
        <taxon>Philodinida</taxon>
        <taxon>Philodinidae</taxon>
        <taxon>Rotaria</taxon>
    </lineage>
</organism>
<evidence type="ECO:0000256" key="1">
    <source>
        <dbReference type="ARBA" id="ARBA00004141"/>
    </source>
</evidence>